<keyword evidence="2" id="KW-1185">Reference proteome</keyword>
<proteinExistence type="predicted"/>
<protein>
    <submittedName>
        <fullName evidence="1">Uncharacterized protein</fullName>
    </submittedName>
</protein>
<dbReference type="EMBL" id="JAQQEZ010000026">
    <property type="protein sequence ID" value="MFM0005136.1"/>
    <property type="molecule type" value="Genomic_DNA"/>
</dbReference>
<name>A0ABW9B090_9BURK</name>
<comment type="caution">
    <text evidence="1">The sequence shown here is derived from an EMBL/GenBank/DDBJ whole genome shotgun (WGS) entry which is preliminary data.</text>
</comment>
<accession>A0ABW9B090</accession>
<gene>
    <name evidence="1" type="ORF">PQR57_29530</name>
</gene>
<evidence type="ECO:0000313" key="2">
    <source>
        <dbReference type="Proteomes" id="UP001629230"/>
    </source>
</evidence>
<dbReference type="RefSeq" id="WP_408179903.1">
    <property type="nucleotide sequence ID" value="NZ_JAQQEZ010000026.1"/>
</dbReference>
<dbReference type="Proteomes" id="UP001629230">
    <property type="component" value="Unassembled WGS sequence"/>
</dbReference>
<reference evidence="1 2" key="1">
    <citation type="journal article" date="2024" name="Chem. Sci.">
        <title>Discovery of megapolipeptins by genome mining of a Burkholderiales bacteria collection.</title>
        <authorList>
            <person name="Paulo B.S."/>
            <person name="Recchia M.J.J."/>
            <person name="Lee S."/>
            <person name="Fergusson C.H."/>
            <person name="Romanowski S.B."/>
            <person name="Hernandez A."/>
            <person name="Krull N."/>
            <person name="Liu D.Y."/>
            <person name="Cavanagh H."/>
            <person name="Bos A."/>
            <person name="Gray C.A."/>
            <person name="Murphy B.T."/>
            <person name="Linington R.G."/>
            <person name="Eustaquio A.S."/>
        </authorList>
    </citation>
    <scope>NUCLEOTIDE SEQUENCE [LARGE SCALE GENOMIC DNA]</scope>
    <source>
        <strain evidence="1 2">RL17-350-BIC-A</strain>
    </source>
</reference>
<evidence type="ECO:0000313" key="1">
    <source>
        <dbReference type="EMBL" id="MFM0005136.1"/>
    </source>
</evidence>
<sequence length="44" mass="4807">MSSISCFTHAPISRATRQISDVDLDVADAAIFDLRDEGGDLRLQ</sequence>
<organism evidence="1 2">
    <name type="scientific">Paraburkholderia dipogonis</name>
    <dbReference type="NCBI Taxonomy" id="1211383"/>
    <lineage>
        <taxon>Bacteria</taxon>
        <taxon>Pseudomonadati</taxon>
        <taxon>Pseudomonadota</taxon>
        <taxon>Betaproteobacteria</taxon>
        <taxon>Burkholderiales</taxon>
        <taxon>Burkholderiaceae</taxon>
        <taxon>Paraburkholderia</taxon>
    </lineage>
</organism>